<dbReference type="EMBL" id="OCSU01000002">
    <property type="protein sequence ID" value="SOE82082.1"/>
    <property type="molecule type" value="Genomic_DNA"/>
</dbReference>
<reference evidence="2 3" key="1">
    <citation type="submission" date="2017-09" db="EMBL/GenBank/DDBJ databases">
        <authorList>
            <person name="Varghese N."/>
            <person name="Submissions S."/>
        </authorList>
    </citation>
    <scope>NUCLEOTIDE SEQUENCE [LARGE SCALE GENOMIC DNA]</scope>
    <source>
        <strain evidence="2 3">OK806</strain>
    </source>
</reference>
<dbReference type="AlphaFoldDB" id="A0A7Z7IA01"/>
<organism evidence="2 3">
    <name type="scientific">Caballeronia arationis</name>
    <dbReference type="NCBI Taxonomy" id="1777142"/>
    <lineage>
        <taxon>Bacteria</taxon>
        <taxon>Pseudomonadati</taxon>
        <taxon>Pseudomonadota</taxon>
        <taxon>Betaproteobacteria</taxon>
        <taxon>Burkholderiales</taxon>
        <taxon>Burkholderiaceae</taxon>
        <taxon>Caballeronia</taxon>
    </lineage>
</organism>
<feature type="transmembrane region" description="Helical" evidence="1">
    <location>
        <begin position="184"/>
        <end position="213"/>
    </location>
</feature>
<evidence type="ECO:0000256" key="1">
    <source>
        <dbReference type="SAM" id="Phobius"/>
    </source>
</evidence>
<accession>A0A7Z7IA01</accession>
<keyword evidence="2" id="KW-0808">Transferase</keyword>
<feature type="transmembrane region" description="Helical" evidence="1">
    <location>
        <begin position="102"/>
        <end position="122"/>
    </location>
</feature>
<keyword evidence="3" id="KW-1185">Reference proteome</keyword>
<name>A0A7Z7IA01_9BURK</name>
<evidence type="ECO:0000313" key="3">
    <source>
        <dbReference type="Proteomes" id="UP000219522"/>
    </source>
</evidence>
<feature type="transmembrane region" description="Helical" evidence="1">
    <location>
        <begin position="7"/>
        <end position="35"/>
    </location>
</feature>
<dbReference type="RefSeq" id="WP_143753659.1">
    <property type="nucleotide sequence ID" value="NZ_OCSU01000002.1"/>
</dbReference>
<feature type="transmembrane region" description="Helical" evidence="1">
    <location>
        <begin position="79"/>
        <end position="96"/>
    </location>
</feature>
<dbReference type="GO" id="GO:0016757">
    <property type="term" value="F:glycosyltransferase activity"/>
    <property type="evidence" value="ECO:0007669"/>
    <property type="project" value="UniProtKB-KW"/>
</dbReference>
<feature type="transmembrane region" description="Helical" evidence="1">
    <location>
        <begin position="291"/>
        <end position="308"/>
    </location>
</feature>
<feature type="transmembrane region" description="Helical" evidence="1">
    <location>
        <begin position="315"/>
        <end position="335"/>
    </location>
</feature>
<comment type="caution">
    <text evidence="2">The sequence shown here is derived from an EMBL/GenBank/DDBJ whole genome shotgun (WGS) entry which is preliminary data.</text>
</comment>
<proteinExistence type="predicted"/>
<feature type="transmembrane region" description="Helical" evidence="1">
    <location>
        <begin position="225"/>
        <end position="245"/>
    </location>
</feature>
<dbReference type="Proteomes" id="UP000219522">
    <property type="component" value="Unassembled WGS sequence"/>
</dbReference>
<keyword evidence="1" id="KW-0472">Membrane</keyword>
<sequence length="501" mass="55301">MKKNLNLIRIISPSASILPYSIVVIYTILATWLAYHHGLCCADDGSFAVVSKNIANGLGYVLTLNYSSLPYTAQAFPPALGLGPAPILFVAAFVRILGNLPWVPSVASVLLNSVFLATLARGLSRITDPVRSTIILVAFLISAVLINYANAGYWFTQFGEVPAILATTSAYVWWCDPNRSASGALAAGVLLALGFLTKELNAIYLVPIGLLAVYEGFSKRKTRHISALVIGASVPVIFFETYKWISLGSLAAYLESWRQHISFIALQNSRQGNADIFGIVKERATLFKHQFAVPMWFVLVATGIAGLLPKSSASVRVLSGLIIAAIYLHFSYWLFKSPGWTRYIYEALVLFSLLSALLMATQTNLGLAAIPALLIVVVAARHKNELSDPNVQLDGQLQQTWVIPTMNADRRVLDYLLSHSPDRPVYVQWWAQVPNLEYLSPRPLLFQHWRFHSPNETGPYLLVTNDRLMYTGDASFFELLKQCGEPALSAPPYRVYRCSGN</sequence>
<feature type="transmembrane region" description="Helical" evidence="1">
    <location>
        <begin position="134"/>
        <end position="155"/>
    </location>
</feature>
<protein>
    <submittedName>
        <fullName evidence="2">Dolichyl-phosphate-mannose-protein mannosyltransferase</fullName>
    </submittedName>
</protein>
<gene>
    <name evidence="2" type="ORF">SAMN05446927_5390</name>
</gene>
<feature type="transmembrane region" description="Helical" evidence="1">
    <location>
        <begin position="347"/>
        <end position="380"/>
    </location>
</feature>
<evidence type="ECO:0000313" key="2">
    <source>
        <dbReference type="EMBL" id="SOE82082.1"/>
    </source>
</evidence>
<keyword evidence="2" id="KW-0328">Glycosyltransferase</keyword>
<keyword evidence="1" id="KW-1133">Transmembrane helix</keyword>
<keyword evidence="1" id="KW-0812">Transmembrane</keyword>